<evidence type="ECO:0000313" key="2">
    <source>
        <dbReference type="Proteomes" id="UP001060085"/>
    </source>
</evidence>
<gene>
    <name evidence="1" type="ORF">M9H77_34582</name>
</gene>
<organism evidence="1 2">
    <name type="scientific">Catharanthus roseus</name>
    <name type="common">Madagascar periwinkle</name>
    <name type="synonym">Vinca rosea</name>
    <dbReference type="NCBI Taxonomy" id="4058"/>
    <lineage>
        <taxon>Eukaryota</taxon>
        <taxon>Viridiplantae</taxon>
        <taxon>Streptophyta</taxon>
        <taxon>Embryophyta</taxon>
        <taxon>Tracheophyta</taxon>
        <taxon>Spermatophyta</taxon>
        <taxon>Magnoliopsida</taxon>
        <taxon>eudicotyledons</taxon>
        <taxon>Gunneridae</taxon>
        <taxon>Pentapetalae</taxon>
        <taxon>asterids</taxon>
        <taxon>lamiids</taxon>
        <taxon>Gentianales</taxon>
        <taxon>Apocynaceae</taxon>
        <taxon>Rauvolfioideae</taxon>
        <taxon>Vinceae</taxon>
        <taxon>Catharanthinae</taxon>
        <taxon>Catharanthus</taxon>
    </lineage>
</organism>
<keyword evidence="2" id="KW-1185">Reference proteome</keyword>
<dbReference type="EMBL" id="CM044708">
    <property type="protein sequence ID" value="KAI5648577.1"/>
    <property type="molecule type" value="Genomic_DNA"/>
</dbReference>
<protein>
    <submittedName>
        <fullName evidence="1">Uncharacterized protein</fullName>
    </submittedName>
</protein>
<reference evidence="2" key="1">
    <citation type="journal article" date="2023" name="Nat. Plants">
        <title>Single-cell RNA sequencing provides a high-resolution roadmap for understanding the multicellular compartmentation of specialized metabolism.</title>
        <authorList>
            <person name="Sun S."/>
            <person name="Shen X."/>
            <person name="Li Y."/>
            <person name="Li Y."/>
            <person name="Wang S."/>
            <person name="Li R."/>
            <person name="Zhang H."/>
            <person name="Shen G."/>
            <person name="Guo B."/>
            <person name="Wei J."/>
            <person name="Xu J."/>
            <person name="St-Pierre B."/>
            <person name="Chen S."/>
            <person name="Sun C."/>
        </authorList>
    </citation>
    <scope>NUCLEOTIDE SEQUENCE [LARGE SCALE GENOMIC DNA]</scope>
</reference>
<accession>A0ACB9ZLK2</accession>
<name>A0ACB9ZLK2_CATRO</name>
<evidence type="ECO:0000313" key="1">
    <source>
        <dbReference type="EMBL" id="KAI5648577.1"/>
    </source>
</evidence>
<comment type="caution">
    <text evidence="1">The sequence shown here is derived from an EMBL/GenBank/DDBJ whole genome shotgun (WGS) entry which is preliminary data.</text>
</comment>
<proteinExistence type="predicted"/>
<dbReference type="Proteomes" id="UP001060085">
    <property type="component" value="Linkage Group LG08"/>
</dbReference>
<sequence length="105" mass="12105">MTEKLKPKDRQTKKQTPSSGNAASRHRRTPEQREESSGRAEESGRKPRVSKTPKDREWRDGSEEEGKRLHRNRSNNGNKKIRRAVHPWVANGRPGWPTRTARASL</sequence>